<dbReference type="PANTHER" id="PTHR30629:SF2">
    <property type="entry name" value="PROPHAGE INTEGRASE INTS-RELATED"/>
    <property type="match status" value="1"/>
</dbReference>
<dbReference type="InterPro" id="IPR013762">
    <property type="entry name" value="Integrase-like_cat_sf"/>
</dbReference>
<evidence type="ECO:0000313" key="8">
    <source>
        <dbReference type="Proteomes" id="UP000005407"/>
    </source>
</evidence>
<evidence type="ECO:0000256" key="5">
    <source>
        <dbReference type="SAM" id="MobiDB-lite"/>
    </source>
</evidence>
<gene>
    <name evidence="7" type="ORF">SFK315_5134</name>
</gene>
<evidence type="ECO:0000256" key="2">
    <source>
        <dbReference type="ARBA" id="ARBA00022908"/>
    </source>
</evidence>
<evidence type="ECO:0000259" key="6">
    <source>
        <dbReference type="PROSITE" id="PS51898"/>
    </source>
</evidence>
<comment type="caution">
    <text evidence="7">The sequence shown here is derived from an EMBL/GenBank/DDBJ whole genome shotgun (WGS) entry which is preliminary data.</text>
</comment>
<dbReference type="PROSITE" id="PS51898">
    <property type="entry name" value="TYR_RECOMBINASE"/>
    <property type="match status" value="1"/>
</dbReference>
<dbReference type="PATRIC" id="fig|766150.3.peg.4949"/>
<dbReference type="GO" id="GO:0006310">
    <property type="term" value="P:DNA recombination"/>
    <property type="evidence" value="ECO:0007669"/>
    <property type="project" value="UniProtKB-KW"/>
</dbReference>
<dbReference type="Gene3D" id="1.10.443.10">
    <property type="entry name" value="Intergrase catalytic core"/>
    <property type="match status" value="1"/>
</dbReference>
<dbReference type="Pfam" id="PF13356">
    <property type="entry name" value="Arm-DNA-bind_3"/>
    <property type="match status" value="1"/>
</dbReference>
<dbReference type="InterPro" id="IPR038488">
    <property type="entry name" value="Integrase_DNA-bd_sf"/>
</dbReference>
<accession>I6C7N8</accession>
<dbReference type="GO" id="GO:0015074">
    <property type="term" value="P:DNA integration"/>
    <property type="evidence" value="ECO:0007669"/>
    <property type="project" value="UniProtKB-KW"/>
</dbReference>
<dbReference type="SUPFAM" id="SSF56349">
    <property type="entry name" value="DNA breaking-rejoining enzymes"/>
    <property type="match status" value="1"/>
</dbReference>
<dbReference type="InterPro" id="IPR025166">
    <property type="entry name" value="Integrase_DNA_bind_dom"/>
</dbReference>
<keyword evidence="3" id="KW-0238">DNA-binding</keyword>
<protein>
    <recommendedName>
        <fullName evidence="6">Tyr recombinase domain-containing protein</fullName>
    </recommendedName>
</protein>
<dbReference type="PANTHER" id="PTHR30629">
    <property type="entry name" value="PROPHAGE INTEGRASE"/>
    <property type="match status" value="1"/>
</dbReference>
<dbReference type="InterPro" id="IPR010998">
    <property type="entry name" value="Integrase_recombinase_N"/>
</dbReference>
<evidence type="ECO:0000256" key="1">
    <source>
        <dbReference type="ARBA" id="ARBA00008857"/>
    </source>
</evidence>
<reference evidence="7 8" key="1">
    <citation type="submission" date="2012-03" db="EMBL/GenBank/DDBJ databases">
        <authorList>
            <person name="Rasko D."/>
            <person name="Redman J."/>
            <person name="Daugherty S.C."/>
            <person name="Tallon L."/>
            <person name="Sadzewicz L."/>
            <person name="Jones K."/>
            <person name="Santana-Cruz I."/>
            <person name="Liu X."/>
        </authorList>
    </citation>
    <scope>NUCLEOTIDE SEQUENCE [LARGE SCALE GENOMIC DNA]</scope>
    <source>
        <strain evidence="7 8">K-315</strain>
    </source>
</reference>
<dbReference type="InterPro" id="IPR002104">
    <property type="entry name" value="Integrase_catalytic"/>
</dbReference>
<evidence type="ECO:0000313" key="7">
    <source>
        <dbReference type="EMBL" id="EIQ15530.1"/>
    </source>
</evidence>
<evidence type="ECO:0000256" key="4">
    <source>
        <dbReference type="ARBA" id="ARBA00023172"/>
    </source>
</evidence>
<dbReference type="AlphaFoldDB" id="I6C7N8"/>
<keyword evidence="4" id="KW-0233">DNA recombination</keyword>
<feature type="compositionally biased region" description="Basic and acidic residues" evidence="5">
    <location>
        <begin position="21"/>
        <end position="34"/>
    </location>
</feature>
<keyword evidence="2" id="KW-0229">DNA integration</keyword>
<organism evidence="7 8">
    <name type="scientific">Shigella flexneri K-315</name>
    <dbReference type="NCBI Taxonomy" id="766150"/>
    <lineage>
        <taxon>Bacteria</taxon>
        <taxon>Pseudomonadati</taxon>
        <taxon>Pseudomonadota</taxon>
        <taxon>Gammaproteobacteria</taxon>
        <taxon>Enterobacterales</taxon>
        <taxon>Enterobacteriaceae</taxon>
        <taxon>Shigella</taxon>
    </lineage>
</organism>
<feature type="domain" description="Tyr recombinase" evidence="6">
    <location>
        <begin position="238"/>
        <end position="306"/>
    </location>
</feature>
<sequence>MIIFIGGRNGGRASSLNNRNRTRESRTMSKKAEPTKAEIDLFVSQPVEPNKSKQSLTIGNGLCIQKRKNRESAVWIYRYSMAGKGRQEYTLGSFDRLTLKKAKEAAETLRAKVVIGEDPMQSKRESKKEQAAKKLTVEKLVGDWFESPAVLNLTKRDELRQTVEKHVMPTIGKIPAEILQTAQVSRLLGDISKQYKTTPKFVLWVLKNSYAYHHRNGLVKNDPVSRLKASDFGVTTSIRERVLAPDEITQIVDKADEVNKRRGLVLRLLLSLAVRKMELLAAEWAEFDLDAGVWRLPAERTKTKKG</sequence>
<dbReference type="Gene3D" id="3.30.160.390">
    <property type="entry name" value="Integrase, DNA-binding domain"/>
    <property type="match status" value="1"/>
</dbReference>
<name>I6C7N8_SHIFL</name>
<comment type="similarity">
    <text evidence="1">Belongs to the 'phage' integrase family.</text>
</comment>
<dbReference type="GO" id="GO:0003677">
    <property type="term" value="F:DNA binding"/>
    <property type="evidence" value="ECO:0007669"/>
    <property type="project" value="UniProtKB-KW"/>
</dbReference>
<proteinExistence type="inferred from homology"/>
<dbReference type="Proteomes" id="UP000005407">
    <property type="component" value="Unassembled WGS sequence"/>
</dbReference>
<dbReference type="EMBL" id="AKMY01000077">
    <property type="protein sequence ID" value="EIQ15530.1"/>
    <property type="molecule type" value="Genomic_DNA"/>
</dbReference>
<dbReference type="InterPro" id="IPR011010">
    <property type="entry name" value="DNA_brk_join_enz"/>
</dbReference>
<evidence type="ECO:0000256" key="3">
    <source>
        <dbReference type="ARBA" id="ARBA00023125"/>
    </source>
</evidence>
<dbReference type="Gene3D" id="1.10.150.130">
    <property type="match status" value="1"/>
</dbReference>
<feature type="region of interest" description="Disordered" evidence="5">
    <location>
        <begin position="5"/>
        <end position="34"/>
    </location>
</feature>
<dbReference type="InterPro" id="IPR050808">
    <property type="entry name" value="Phage_Integrase"/>
</dbReference>